<comment type="catalytic activity">
    <reaction evidence="1">
        <text>a monocarboxylic acid amide + H2O = a monocarboxylate + NH4(+)</text>
        <dbReference type="Rhea" id="RHEA:12020"/>
        <dbReference type="ChEBI" id="CHEBI:15377"/>
        <dbReference type="ChEBI" id="CHEBI:28938"/>
        <dbReference type="ChEBI" id="CHEBI:35757"/>
        <dbReference type="ChEBI" id="CHEBI:83628"/>
        <dbReference type="EC" id="3.5.1.4"/>
    </reaction>
</comment>
<dbReference type="KEGG" id="mlj:MLAC_08920"/>
<evidence type="ECO:0000259" key="4">
    <source>
        <dbReference type="Pfam" id="PF01425"/>
    </source>
</evidence>
<dbReference type="Pfam" id="PF01425">
    <property type="entry name" value="Amidase"/>
    <property type="match status" value="1"/>
</dbReference>
<dbReference type="InterPro" id="IPR036928">
    <property type="entry name" value="AS_sf"/>
</dbReference>
<dbReference type="EMBL" id="AP022581">
    <property type="protein sequence ID" value="BBX95598.1"/>
    <property type="molecule type" value="Genomic_DNA"/>
</dbReference>
<dbReference type="PANTHER" id="PTHR11895">
    <property type="entry name" value="TRANSAMIDASE"/>
    <property type="match status" value="1"/>
</dbReference>
<feature type="domain" description="Amidase" evidence="4">
    <location>
        <begin position="28"/>
        <end position="445"/>
    </location>
</feature>
<evidence type="ECO:0000256" key="3">
    <source>
        <dbReference type="ARBA" id="ARBA00012922"/>
    </source>
</evidence>
<dbReference type="InterPro" id="IPR000120">
    <property type="entry name" value="Amidase"/>
</dbReference>
<dbReference type="InterPro" id="IPR023631">
    <property type="entry name" value="Amidase_dom"/>
</dbReference>
<dbReference type="PANTHER" id="PTHR11895:SF7">
    <property type="entry name" value="GLUTAMYL-TRNA(GLN) AMIDOTRANSFERASE SUBUNIT A, MITOCHONDRIAL"/>
    <property type="match status" value="1"/>
</dbReference>
<dbReference type="RefSeq" id="WP_085161789.1">
    <property type="nucleotide sequence ID" value="NZ_AP022581.1"/>
</dbReference>
<dbReference type="EC" id="3.5.1.4" evidence="3"/>
<keyword evidence="6" id="KW-1185">Reference proteome</keyword>
<evidence type="ECO:0000313" key="5">
    <source>
        <dbReference type="EMBL" id="BBX95598.1"/>
    </source>
</evidence>
<dbReference type="SUPFAM" id="SSF75304">
    <property type="entry name" value="Amidase signature (AS) enzymes"/>
    <property type="match status" value="1"/>
</dbReference>
<name>A0A7I7NGP6_9MYCO</name>
<dbReference type="PROSITE" id="PS00571">
    <property type="entry name" value="AMIDASES"/>
    <property type="match status" value="1"/>
</dbReference>
<evidence type="ECO:0000256" key="1">
    <source>
        <dbReference type="ARBA" id="ARBA00001311"/>
    </source>
</evidence>
<sequence>MDPSDLAFAGAVTQARMLADGELTAPVLLEVYLERIERLDSELRAYRVVLCDSAREQAAVAQQRLDAGERLPLLGVPIAIKDNVDVAGEVTTCGSGGHGPAATADAEVVRRLRAAGAVIIGKTNVPELMMMPYTESLTFGATRNPWNPSRTPGGSSGGSAAAVAAGLAPLALGSDGGGSIRIPASWCGLFGLKPQRDRISLEPHDNAWYGLSVNGPIARSVMDAALFLDVTTEVSGVPGPEGEFVDAAAREPGRLRIALSTKAPTPLPVRCGKAELTAVEMAGALLRDLGHDVVTRDPEYPRSLYANYLPRYLRGISDDADAQPHPERLEARTRAIARIGSFFSDRRMSTVRAAEAALSSRIQSIFDDVDVVVTPGTASGPFRVGAYQRRGAVSTLLLIAQRVSYLQVWNLTGQPAAVVPWDFDADGLPISVQLVGRPYDEATLLSLSAQIEAARPWAHRRPPVS</sequence>
<proteinExistence type="inferred from homology"/>
<comment type="similarity">
    <text evidence="2">Belongs to the amidase family.</text>
</comment>
<dbReference type="InterPro" id="IPR020556">
    <property type="entry name" value="Amidase_CS"/>
</dbReference>
<dbReference type="GO" id="GO:0004040">
    <property type="term" value="F:amidase activity"/>
    <property type="evidence" value="ECO:0007669"/>
    <property type="project" value="UniProtKB-EC"/>
</dbReference>
<accession>A0A7I7NGP6</accession>
<gene>
    <name evidence="5" type="primary">amiB2</name>
    <name evidence="5" type="ORF">MLAC_08920</name>
</gene>
<evidence type="ECO:0000256" key="2">
    <source>
        <dbReference type="ARBA" id="ARBA00009199"/>
    </source>
</evidence>
<dbReference type="Gene3D" id="3.90.1300.10">
    <property type="entry name" value="Amidase signature (AS) domain"/>
    <property type="match status" value="1"/>
</dbReference>
<protein>
    <recommendedName>
        <fullName evidence="3">amidase</fullName>
        <ecNumber evidence="3">3.5.1.4</ecNumber>
    </recommendedName>
</protein>
<dbReference type="Proteomes" id="UP000466396">
    <property type="component" value="Chromosome"/>
</dbReference>
<organism evidence="5 6">
    <name type="scientific">Mycobacterium lacus</name>
    <dbReference type="NCBI Taxonomy" id="169765"/>
    <lineage>
        <taxon>Bacteria</taxon>
        <taxon>Bacillati</taxon>
        <taxon>Actinomycetota</taxon>
        <taxon>Actinomycetes</taxon>
        <taxon>Mycobacteriales</taxon>
        <taxon>Mycobacteriaceae</taxon>
        <taxon>Mycobacterium</taxon>
    </lineage>
</organism>
<dbReference type="AlphaFoldDB" id="A0A7I7NGP6"/>
<dbReference type="NCBIfam" id="NF009119">
    <property type="entry name" value="PRK12470.1"/>
    <property type="match status" value="1"/>
</dbReference>
<reference evidence="5 6" key="1">
    <citation type="journal article" date="2019" name="Emerg. Microbes Infect.">
        <title>Comprehensive subspecies identification of 175 nontuberculous mycobacteria species based on 7547 genomic profiles.</title>
        <authorList>
            <person name="Matsumoto Y."/>
            <person name="Kinjo T."/>
            <person name="Motooka D."/>
            <person name="Nabeya D."/>
            <person name="Jung N."/>
            <person name="Uechi K."/>
            <person name="Horii T."/>
            <person name="Iida T."/>
            <person name="Fujita J."/>
            <person name="Nakamura S."/>
        </authorList>
    </citation>
    <scope>NUCLEOTIDE SEQUENCE [LARGE SCALE GENOMIC DNA]</scope>
    <source>
        <strain evidence="5 6">JCM 15657</strain>
    </source>
</reference>
<evidence type="ECO:0000313" key="6">
    <source>
        <dbReference type="Proteomes" id="UP000466396"/>
    </source>
</evidence>
<dbReference type="OrthoDB" id="5175573at2"/>